<protein>
    <recommendedName>
        <fullName evidence="4">Pectinesterase inhibitor domain-containing protein</fullName>
    </recommendedName>
</protein>
<organism evidence="2 3">
    <name type="scientific">Zizania palustris</name>
    <name type="common">Northern wild rice</name>
    <dbReference type="NCBI Taxonomy" id="103762"/>
    <lineage>
        <taxon>Eukaryota</taxon>
        <taxon>Viridiplantae</taxon>
        <taxon>Streptophyta</taxon>
        <taxon>Embryophyta</taxon>
        <taxon>Tracheophyta</taxon>
        <taxon>Spermatophyta</taxon>
        <taxon>Magnoliopsida</taxon>
        <taxon>Liliopsida</taxon>
        <taxon>Poales</taxon>
        <taxon>Poaceae</taxon>
        <taxon>BOP clade</taxon>
        <taxon>Oryzoideae</taxon>
        <taxon>Oryzeae</taxon>
        <taxon>Zizaniinae</taxon>
        <taxon>Zizania</taxon>
    </lineage>
</organism>
<accession>A0A8J5WXE8</accession>
<evidence type="ECO:0000313" key="2">
    <source>
        <dbReference type="EMBL" id="KAG8098840.1"/>
    </source>
</evidence>
<evidence type="ECO:0008006" key="4">
    <source>
        <dbReference type="Google" id="ProtNLM"/>
    </source>
</evidence>
<keyword evidence="1" id="KW-0732">Signal</keyword>
<dbReference type="Proteomes" id="UP000729402">
    <property type="component" value="Unassembled WGS sequence"/>
</dbReference>
<reference evidence="2" key="2">
    <citation type="submission" date="2021-02" db="EMBL/GenBank/DDBJ databases">
        <authorList>
            <person name="Kimball J.A."/>
            <person name="Haas M.W."/>
            <person name="Macchietto M."/>
            <person name="Kono T."/>
            <person name="Duquette J."/>
            <person name="Shao M."/>
        </authorList>
    </citation>
    <scope>NUCLEOTIDE SEQUENCE</scope>
    <source>
        <tissue evidence="2">Fresh leaf tissue</tissue>
    </source>
</reference>
<gene>
    <name evidence="2" type="ORF">GUJ93_ZPchr0013g34987</name>
</gene>
<feature type="signal peptide" evidence="1">
    <location>
        <begin position="1"/>
        <end position="25"/>
    </location>
</feature>
<dbReference type="EMBL" id="JAAALK010000079">
    <property type="protein sequence ID" value="KAG8098840.1"/>
    <property type="molecule type" value="Genomic_DNA"/>
</dbReference>
<dbReference type="GO" id="GO:0004857">
    <property type="term" value="F:enzyme inhibitor activity"/>
    <property type="evidence" value="ECO:0007669"/>
    <property type="project" value="InterPro"/>
</dbReference>
<evidence type="ECO:0000256" key="1">
    <source>
        <dbReference type="SAM" id="SignalP"/>
    </source>
</evidence>
<name>A0A8J5WXE8_ZIZPA</name>
<feature type="chain" id="PRO_5035270269" description="Pectinesterase inhibitor domain-containing protein" evidence="1">
    <location>
        <begin position="26"/>
        <end position="216"/>
    </location>
</feature>
<reference evidence="2" key="1">
    <citation type="journal article" date="2021" name="bioRxiv">
        <title>Whole Genome Assembly and Annotation of Northern Wild Rice, Zizania palustris L., Supports a Whole Genome Duplication in the Zizania Genus.</title>
        <authorList>
            <person name="Haas M."/>
            <person name="Kono T."/>
            <person name="Macchietto M."/>
            <person name="Millas R."/>
            <person name="McGilp L."/>
            <person name="Shao M."/>
            <person name="Duquette J."/>
            <person name="Hirsch C.N."/>
            <person name="Kimball J."/>
        </authorList>
    </citation>
    <scope>NUCLEOTIDE SEQUENCE</scope>
    <source>
        <tissue evidence="2">Fresh leaf tissue</tissue>
    </source>
</reference>
<proteinExistence type="predicted"/>
<sequence length="216" mass="22534">MAASLMDMSMFVVLLFCVSTMVAGAARLPPGASPLVSACTEGPFPKLCVRDLGHRLLDIQTVVASASDHGAAIAGAPGQVDFKSLVAVAMEAATESGAVASTVFEGKLPGFNASVPDYKKCLDNCTVTMTSAMKKIHGASAAMKAGANDVAKTLATRAITDVSSCTVSCRELSGDMELILDHSLVQFQKMMRIAVSFMNKIKNAPPPPPTLQHHLP</sequence>
<evidence type="ECO:0000313" key="3">
    <source>
        <dbReference type="Proteomes" id="UP000729402"/>
    </source>
</evidence>
<dbReference type="AlphaFoldDB" id="A0A8J5WXE8"/>
<comment type="caution">
    <text evidence="2">The sequence shown here is derived from an EMBL/GenBank/DDBJ whole genome shotgun (WGS) entry which is preliminary data.</text>
</comment>
<keyword evidence="3" id="KW-1185">Reference proteome</keyword>
<dbReference type="OrthoDB" id="670088at2759"/>
<dbReference type="NCBIfam" id="TIGR01614">
    <property type="entry name" value="PME_inhib"/>
    <property type="match status" value="1"/>
</dbReference>
<dbReference type="InterPro" id="IPR006501">
    <property type="entry name" value="Pectinesterase_inhib_dom"/>
</dbReference>